<dbReference type="Pfam" id="PF03358">
    <property type="entry name" value="FMN_red"/>
    <property type="match status" value="1"/>
</dbReference>
<evidence type="ECO:0000313" key="3">
    <source>
        <dbReference type="EMBL" id="EGP94121.1"/>
    </source>
</evidence>
<evidence type="ECO:0000256" key="1">
    <source>
        <dbReference type="ARBA" id="ARBA00038292"/>
    </source>
</evidence>
<dbReference type="AlphaFoldDB" id="F9CYF9"/>
<dbReference type="PANTHER" id="PTHR30543">
    <property type="entry name" value="CHROMATE REDUCTASE"/>
    <property type="match status" value="1"/>
</dbReference>
<feature type="domain" description="NADPH-dependent FMN reductase-like" evidence="2">
    <location>
        <begin position="3"/>
        <end position="157"/>
    </location>
</feature>
<protein>
    <submittedName>
        <fullName evidence="3">NADPH-dependent FMN reductase</fullName>
    </submittedName>
</protein>
<comment type="similarity">
    <text evidence="1">Belongs to the SsuE family. Isf subfamily.</text>
</comment>
<dbReference type="RefSeq" id="WP_007551032.1">
    <property type="nucleotide sequence ID" value="NZ_AFPU01000001.1"/>
</dbReference>
<dbReference type="Proteomes" id="UP000004440">
    <property type="component" value="Unassembled WGS sequence"/>
</dbReference>
<dbReference type="EMBL" id="AFPU01000001">
    <property type="protein sequence ID" value="EGP94121.1"/>
    <property type="molecule type" value="Genomic_DNA"/>
</dbReference>
<name>F9CYF9_9ARCH</name>
<dbReference type="GO" id="GO:0016491">
    <property type="term" value="F:oxidoreductase activity"/>
    <property type="evidence" value="ECO:0007669"/>
    <property type="project" value="InterPro"/>
</dbReference>
<dbReference type="GO" id="GO:0010181">
    <property type="term" value="F:FMN binding"/>
    <property type="evidence" value="ECO:0007669"/>
    <property type="project" value="TreeGrafter"/>
</dbReference>
<proteinExistence type="inferred from homology"/>
<keyword evidence="4" id="KW-1185">Reference proteome</keyword>
<dbReference type="PANTHER" id="PTHR30543:SF21">
    <property type="entry name" value="NAD(P)H-DEPENDENT FMN REDUCTASE LOT6"/>
    <property type="match status" value="1"/>
</dbReference>
<dbReference type="OrthoDB" id="9059at2157"/>
<comment type="caution">
    <text evidence="3">The sequence shown here is derived from an EMBL/GenBank/DDBJ whole genome shotgun (WGS) entry which is preliminary data.</text>
</comment>
<organism evidence="3 4">
    <name type="scientific">Nitrosarchaeum koreense MY1</name>
    <dbReference type="NCBI Taxonomy" id="1001994"/>
    <lineage>
        <taxon>Archaea</taxon>
        <taxon>Nitrososphaerota</taxon>
        <taxon>Nitrososphaeria</taxon>
        <taxon>Nitrosopumilales</taxon>
        <taxon>Nitrosopumilaceae</taxon>
        <taxon>Nitrosarchaeum</taxon>
    </lineage>
</organism>
<dbReference type="Gene3D" id="3.40.50.360">
    <property type="match status" value="1"/>
</dbReference>
<dbReference type="STRING" id="1001994.MY1_1365"/>
<accession>F9CYF9</accession>
<dbReference type="SUPFAM" id="SSF52218">
    <property type="entry name" value="Flavoproteins"/>
    <property type="match status" value="1"/>
</dbReference>
<reference evidence="3 4" key="1">
    <citation type="journal article" date="2011" name="J. Bacteriol.">
        <title>Genome Sequence of an Ammonia-Oxidizing Soil Archaeon, "Candidatus Nitrosoarchaeum koreensis" MY1.</title>
        <authorList>
            <person name="Kim B.K."/>
            <person name="Jung M.Y."/>
            <person name="Yu D.S."/>
            <person name="Park S.J."/>
            <person name="Oh T.K."/>
            <person name="Rhee S.K."/>
            <person name="Kim J.F."/>
        </authorList>
    </citation>
    <scope>NUCLEOTIDE SEQUENCE [LARGE SCALE GENOMIC DNA]</scope>
    <source>
        <strain evidence="3 4">MY1</strain>
    </source>
</reference>
<gene>
    <name evidence="3" type="ORF">MY1_1365</name>
</gene>
<dbReference type="InterPro" id="IPR029039">
    <property type="entry name" value="Flavoprotein-like_sf"/>
</dbReference>
<dbReference type="GO" id="GO:0005829">
    <property type="term" value="C:cytosol"/>
    <property type="evidence" value="ECO:0007669"/>
    <property type="project" value="TreeGrafter"/>
</dbReference>
<dbReference type="InterPro" id="IPR005025">
    <property type="entry name" value="FMN_Rdtase-like_dom"/>
</dbReference>
<sequence>MIPKILAFAGSTRTESFNKRLVKVASAGAKEAGADVTIIDLRDFQMPLYDEDLEKKEGLPSNTRKLKELMLSHHGFLISSPEYNSSISGVLKNTIDWTSRQDNDESPLSCFKNKVAGIMSASPGGLGGLRGLVHVRAILENMGVLVIPTQVAISKAHEAFNLDGTMKDQKQEQQVKKIGANLAQMLLKLNN</sequence>
<evidence type="ECO:0000313" key="4">
    <source>
        <dbReference type="Proteomes" id="UP000004440"/>
    </source>
</evidence>
<dbReference type="InterPro" id="IPR050712">
    <property type="entry name" value="NAD(P)H-dep_reductase"/>
</dbReference>
<evidence type="ECO:0000259" key="2">
    <source>
        <dbReference type="Pfam" id="PF03358"/>
    </source>
</evidence>